<evidence type="ECO:0000313" key="1">
    <source>
        <dbReference type="EMBL" id="MFD2589069.1"/>
    </source>
</evidence>
<proteinExistence type="predicted"/>
<protein>
    <submittedName>
        <fullName evidence="1">SusD/RagB family nutrient-binding outer membrane lipoprotein</fullName>
    </submittedName>
</protein>
<dbReference type="InterPro" id="IPR041662">
    <property type="entry name" value="SusD-like_2"/>
</dbReference>
<dbReference type="InterPro" id="IPR024302">
    <property type="entry name" value="SusD-like"/>
</dbReference>
<comment type="caution">
    <text evidence="1">The sequence shown here is derived from an EMBL/GenBank/DDBJ whole genome shotgun (WGS) entry which is preliminary data.</text>
</comment>
<dbReference type="Pfam" id="PF12771">
    <property type="entry name" value="SusD-like_2"/>
    <property type="match status" value="1"/>
</dbReference>
<reference evidence="2" key="1">
    <citation type="journal article" date="2019" name="Int. J. Syst. Evol. Microbiol.">
        <title>The Global Catalogue of Microorganisms (GCM) 10K type strain sequencing project: providing services to taxonomists for standard genome sequencing and annotation.</title>
        <authorList>
            <consortium name="The Broad Institute Genomics Platform"/>
            <consortium name="The Broad Institute Genome Sequencing Center for Infectious Disease"/>
            <person name="Wu L."/>
            <person name="Ma J."/>
        </authorList>
    </citation>
    <scope>NUCLEOTIDE SEQUENCE [LARGE SCALE GENOMIC DNA]</scope>
    <source>
        <strain evidence="2">KCTC 52368</strain>
    </source>
</reference>
<accession>A0ABW5N2I3</accession>
<sequence>MKNKNIFKHLFTSILLVAGLNSCETIELDQTENPLAVTEDQLDPDQLFNSIQIGFGQFTNTVSGDASFTQQVTRSFAMTGGNQYANAFSPGSFDGIWFGAYSGLLADIQALEPIAEEQGLTYQLGVAKIMKAYTLFTLVDLFGDVPFSEALLGNENLNPNTDPQTDVYTAALAELDSAISILGTETTVLPSDDLYYAINNGGSVSADLQAKWITAAKTLKLRVYNNIRLNGSAIGVDVVSGINALLAENDLIDTPEEDWQGNYNSTRVNPDSRHPGYARYYENGAGGYMSNYLMWAMTFEKGLDDPRLRYYFFRQDDNATNEDIFTLGCAVQSAPGHYGSVTSIYNTAATPFCTADATRGYWGRDHGDNGGIPPDGQKRTVFGVYPVGGAFDIDDADDVQNEGEDGLLGAGIEPVLLSSYVNFIKAEAALTLGTTGDPRALLETAIRQSIAKVTSFGGLDPERVITADDPDTAADETVLQGDFFPTQTAIDNYVTTVLDLYDASDNTTRLDIIMKEYHIAAFGNGLETYNGYRRTGFPSNFQPTLEVNSGDFYRSALYPASYVNRNNNATQKERTEQVFWDTNAAGFIN</sequence>
<dbReference type="SUPFAM" id="SSF48452">
    <property type="entry name" value="TPR-like"/>
    <property type="match status" value="1"/>
</dbReference>
<dbReference type="RefSeq" id="WP_377768545.1">
    <property type="nucleotide sequence ID" value="NZ_JBHULB010000083.1"/>
</dbReference>
<dbReference type="InterPro" id="IPR011990">
    <property type="entry name" value="TPR-like_helical_dom_sf"/>
</dbReference>
<evidence type="ECO:0000313" key="2">
    <source>
        <dbReference type="Proteomes" id="UP001597526"/>
    </source>
</evidence>
<keyword evidence="2" id="KW-1185">Reference proteome</keyword>
<name>A0ABW5N2I3_9FLAO</name>
<organism evidence="1 2">
    <name type="scientific">Croceitalea marina</name>
    <dbReference type="NCBI Taxonomy" id="1775166"/>
    <lineage>
        <taxon>Bacteria</taxon>
        <taxon>Pseudomonadati</taxon>
        <taxon>Bacteroidota</taxon>
        <taxon>Flavobacteriia</taxon>
        <taxon>Flavobacteriales</taxon>
        <taxon>Flavobacteriaceae</taxon>
        <taxon>Croceitalea</taxon>
    </lineage>
</organism>
<gene>
    <name evidence="1" type="ORF">ACFSQJ_19240</name>
</gene>
<dbReference type="Gene3D" id="1.25.40.390">
    <property type="match status" value="2"/>
</dbReference>
<keyword evidence="1" id="KW-0449">Lipoprotein</keyword>
<dbReference type="Proteomes" id="UP001597526">
    <property type="component" value="Unassembled WGS sequence"/>
</dbReference>
<dbReference type="Pfam" id="PF12741">
    <property type="entry name" value="SusD-like"/>
    <property type="match status" value="1"/>
</dbReference>
<dbReference type="EMBL" id="JBHULB010000083">
    <property type="protein sequence ID" value="MFD2589069.1"/>
    <property type="molecule type" value="Genomic_DNA"/>
</dbReference>